<dbReference type="GO" id="GO:0005524">
    <property type="term" value="F:ATP binding"/>
    <property type="evidence" value="ECO:0007669"/>
    <property type="project" value="UniProtKB-UniRule"/>
</dbReference>
<keyword evidence="3 11" id="KW-0808">Transferase</keyword>
<dbReference type="PROSITE" id="PS00108">
    <property type="entry name" value="PROTEIN_KINASE_ST"/>
    <property type="match status" value="1"/>
</dbReference>
<evidence type="ECO:0000256" key="8">
    <source>
        <dbReference type="SAM" id="MobiDB-lite"/>
    </source>
</evidence>
<dbReference type="PANTHER" id="PTHR43289:SF6">
    <property type="entry name" value="SERINE_THREONINE-PROTEIN KINASE NEKL-3"/>
    <property type="match status" value="1"/>
</dbReference>
<keyword evidence="6 7" id="KW-0067">ATP-binding</keyword>
<evidence type="ECO:0000256" key="7">
    <source>
        <dbReference type="PROSITE-ProRule" id="PRU10141"/>
    </source>
</evidence>
<dbReference type="Pfam" id="PF00069">
    <property type="entry name" value="Pkinase"/>
    <property type="match status" value="1"/>
</dbReference>
<evidence type="ECO:0000313" key="11">
    <source>
        <dbReference type="EMBL" id="QEG43828.1"/>
    </source>
</evidence>
<dbReference type="InterPro" id="IPR017441">
    <property type="entry name" value="Protein_kinase_ATP_BS"/>
</dbReference>
<feature type="transmembrane region" description="Helical" evidence="9">
    <location>
        <begin position="463"/>
        <end position="485"/>
    </location>
</feature>
<dbReference type="Gene3D" id="3.30.200.20">
    <property type="entry name" value="Phosphorylase Kinase, domain 1"/>
    <property type="match status" value="1"/>
</dbReference>
<sequence length="495" mass="54058">MLPRDEITHRAETERADPNQATHRSGSRPPTVRDQGEPGSIARFDRASTHLTGSPSASIGGRFIPSSFGDYELLEELGRGGMGIVFLAKQVGLNRTIALKTILAPHLAASDQITRFKREAEAAAKLDHPGIVAVYDSGTVDNIHYFSMAYVDGGSLSDRLRQGLFNQQQAVQLLIAIADAVAYAHDQGVVHRDLKPSNVLLNQKGDPLVADFGLAKIVSLDAEATVSGRVLGTPSYMSPEQAAGNIRGVGPHTDIYSLGAILYRLLTGRPPFQEDTISNTIRAVLDQEPLPPRNLRPGIERDLETICMKCLEKEVADRYQTVDELKQDLQRFANDQPIKARPVSVIRAVWRWYTGRQDSSALVAGGYAMILGTILTLWNLVGLVAVPMQSSYDAVRWVALNEILMGLIAQSLPMVVLGWFTLKRRPAAIYAGTLVAAAAFAFAISLYVGYTRLNSIQSRPFDALSALLLIMSAIGVILYLIALYAQRKRAASEKR</sequence>
<accession>A0A5B9QXU6</accession>
<feature type="domain" description="Protein kinase" evidence="10">
    <location>
        <begin position="71"/>
        <end position="333"/>
    </location>
</feature>
<evidence type="ECO:0000256" key="4">
    <source>
        <dbReference type="ARBA" id="ARBA00022741"/>
    </source>
</evidence>
<evidence type="ECO:0000256" key="1">
    <source>
        <dbReference type="ARBA" id="ARBA00012513"/>
    </source>
</evidence>
<dbReference type="PROSITE" id="PS50011">
    <property type="entry name" value="PROTEIN_KINASE_DOM"/>
    <property type="match status" value="1"/>
</dbReference>
<protein>
    <recommendedName>
        <fullName evidence="1">non-specific serine/threonine protein kinase</fullName>
        <ecNumber evidence="1">2.7.11.1</ecNumber>
    </recommendedName>
</protein>
<proteinExistence type="predicted"/>
<dbReference type="PANTHER" id="PTHR43289">
    <property type="entry name" value="MITOGEN-ACTIVATED PROTEIN KINASE KINASE KINASE 20-RELATED"/>
    <property type="match status" value="1"/>
</dbReference>
<dbReference type="KEGG" id="rul:UC8_58850"/>
<feature type="binding site" evidence="7">
    <location>
        <position position="100"/>
    </location>
    <ligand>
        <name>ATP</name>
        <dbReference type="ChEBI" id="CHEBI:30616"/>
    </ligand>
</feature>
<keyword evidence="4 7" id="KW-0547">Nucleotide-binding</keyword>
<evidence type="ECO:0000256" key="5">
    <source>
        <dbReference type="ARBA" id="ARBA00022777"/>
    </source>
</evidence>
<feature type="compositionally biased region" description="Basic and acidic residues" evidence="8">
    <location>
        <begin position="1"/>
        <end position="17"/>
    </location>
</feature>
<dbReference type="Proteomes" id="UP000325286">
    <property type="component" value="Chromosome"/>
</dbReference>
<dbReference type="EMBL" id="CP042914">
    <property type="protein sequence ID" value="QEG43828.1"/>
    <property type="molecule type" value="Genomic_DNA"/>
</dbReference>
<feature type="transmembrane region" description="Helical" evidence="9">
    <location>
        <begin position="361"/>
        <end position="383"/>
    </location>
</feature>
<feature type="transmembrane region" description="Helical" evidence="9">
    <location>
        <begin position="403"/>
        <end position="422"/>
    </location>
</feature>
<evidence type="ECO:0000256" key="6">
    <source>
        <dbReference type="ARBA" id="ARBA00022840"/>
    </source>
</evidence>
<reference evidence="11 12" key="1">
    <citation type="submission" date="2019-08" db="EMBL/GenBank/DDBJ databases">
        <title>Deep-cultivation of Planctomycetes and their phenomic and genomic characterization uncovers novel biology.</title>
        <authorList>
            <person name="Wiegand S."/>
            <person name="Jogler M."/>
            <person name="Boedeker C."/>
            <person name="Pinto D."/>
            <person name="Vollmers J."/>
            <person name="Rivas-Marin E."/>
            <person name="Kohn T."/>
            <person name="Peeters S.H."/>
            <person name="Heuer A."/>
            <person name="Rast P."/>
            <person name="Oberbeckmann S."/>
            <person name="Bunk B."/>
            <person name="Jeske O."/>
            <person name="Meyerdierks A."/>
            <person name="Storesund J.E."/>
            <person name="Kallscheuer N."/>
            <person name="Luecker S."/>
            <person name="Lage O.M."/>
            <person name="Pohl T."/>
            <person name="Merkel B.J."/>
            <person name="Hornburger P."/>
            <person name="Mueller R.-W."/>
            <person name="Bruemmer F."/>
            <person name="Labrenz M."/>
            <person name="Spormann A.M."/>
            <person name="Op den Camp H."/>
            <person name="Overmann J."/>
            <person name="Amann R."/>
            <person name="Jetten M.S.M."/>
            <person name="Mascher T."/>
            <person name="Medema M.H."/>
            <person name="Devos D.P."/>
            <person name="Kaster A.-K."/>
            <person name="Ovreas L."/>
            <person name="Rohde M."/>
            <person name="Galperin M.Y."/>
            <person name="Jogler C."/>
        </authorList>
    </citation>
    <scope>NUCLEOTIDE SEQUENCE [LARGE SCALE GENOMIC DNA]</scope>
    <source>
        <strain evidence="11 12">UC8</strain>
    </source>
</reference>
<organism evidence="11 12">
    <name type="scientific">Roseimaritima ulvae</name>
    <dbReference type="NCBI Taxonomy" id="980254"/>
    <lineage>
        <taxon>Bacteria</taxon>
        <taxon>Pseudomonadati</taxon>
        <taxon>Planctomycetota</taxon>
        <taxon>Planctomycetia</taxon>
        <taxon>Pirellulales</taxon>
        <taxon>Pirellulaceae</taxon>
        <taxon>Roseimaritima</taxon>
    </lineage>
</organism>
<keyword evidence="9" id="KW-1133">Transmembrane helix</keyword>
<evidence type="ECO:0000313" key="12">
    <source>
        <dbReference type="Proteomes" id="UP000325286"/>
    </source>
</evidence>
<dbReference type="InterPro" id="IPR011009">
    <property type="entry name" value="Kinase-like_dom_sf"/>
</dbReference>
<dbReference type="EC" id="2.7.11.1" evidence="1"/>
<evidence type="ECO:0000256" key="3">
    <source>
        <dbReference type="ARBA" id="ARBA00022679"/>
    </source>
</evidence>
<keyword evidence="9" id="KW-0472">Membrane</keyword>
<dbReference type="SMART" id="SM00220">
    <property type="entry name" value="S_TKc"/>
    <property type="match status" value="1"/>
</dbReference>
<dbReference type="InterPro" id="IPR008271">
    <property type="entry name" value="Ser/Thr_kinase_AS"/>
</dbReference>
<name>A0A5B9QXU6_9BACT</name>
<dbReference type="InterPro" id="IPR000719">
    <property type="entry name" value="Prot_kinase_dom"/>
</dbReference>
<dbReference type="GO" id="GO:0004674">
    <property type="term" value="F:protein serine/threonine kinase activity"/>
    <property type="evidence" value="ECO:0007669"/>
    <property type="project" value="UniProtKB-KW"/>
</dbReference>
<dbReference type="AlphaFoldDB" id="A0A5B9QXU6"/>
<evidence type="ECO:0000256" key="2">
    <source>
        <dbReference type="ARBA" id="ARBA00022527"/>
    </source>
</evidence>
<evidence type="ECO:0000256" key="9">
    <source>
        <dbReference type="SAM" id="Phobius"/>
    </source>
</evidence>
<keyword evidence="12" id="KW-1185">Reference proteome</keyword>
<feature type="transmembrane region" description="Helical" evidence="9">
    <location>
        <begin position="429"/>
        <end position="451"/>
    </location>
</feature>
<dbReference type="PROSITE" id="PS00107">
    <property type="entry name" value="PROTEIN_KINASE_ATP"/>
    <property type="match status" value="1"/>
</dbReference>
<evidence type="ECO:0000259" key="10">
    <source>
        <dbReference type="PROSITE" id="PS50011"/>
    </source>
</evidence>
<dbReference type="Gene3D" id="1.10.510.10">
    <property type="entry name" value="Transferase(Phosphotransferase) domain 1"/>
    <property type="match status" value="1"/>
</dbReference>
<dbReference type="SUPFAM" id="SSF56112">
    <property type="entry name" value="Protein kinase-like (PK-like)"/>
    <property type="match status" value="1"/>
</dbReference>
<dbReference type="CDD" id="cd14014">
    <property type="entry name" value="STKc_PknB_like"/>
    <property type="match status" value="1"/>
</dbReference>
<keyword evidence="5 11" id="KW-0418">Kinase</keyword>
<dbReference type="RefSeq" id="WP_068135859.1">
    <property type="nucleotide sequence ID" value="NZ_CP042914.1"/>
</dbReference>
<keyword evidence="9" id="KW-0812">Transmembrane</keyword>
<keyword evidence="2" id="KW-0723">Serine/threonine-protein kinase</keyword>
<feature type="region of interest" description="Disordered" evidence="8">
    <location>
        <begin position="1"/>
        <end position="39"/>
    </location>
</feature>
<dbReference type="FunFam" id="1.10.510.10:FF:000021">
    <property type="entry name" value="Serine/threonine protein kinase"/>
    <property type="match status" value="1"/>
</dbReference>
<gene>
    <name evidence="11" type="primary">pknB_34</name>
    <name evidence="11" type="ORF">UC8_58850</name>
</gene>